<keyword evidence="13" id="KW-1185">Reference proteome</keyword>
<evidence type="ECO:0000256" key="5">
    <source>
        <dbReference type="ARBA" id="ARBA00022664"/>
    </source>
</evidence>
<dbReference type="InterPro" id="IPR029338">
    <property type="entry name" value="TSSC4"/>
</dbReference>
<accession>A0A803MZI5</accession>
<evidence type="ECO:0000313" key="13">
    <source>
        <dbReference type="Proteomes" id="UP000596660"/>
    </source>
</evidence>
<keyword evidence="8" id="KW-0539">Nucleus</keyword>
<dbReference type="Pfam" id="PF15264">
    <property type="entry name" value="TSSC4"/>
    <property type="match status" value="1"/>
</dbReference>
<evidence type="ECO:0000256" key="3">
    <source>
        <dbReference type="ARBA" id="ARBA00010362"/>
    </source>
</evidence>
<proteinExistence type="inferred from homology"/>
<feature type="region of interest" description="Disordered" evidence="11">
    <location>
        <begin position="413"/>
        <end position="435"/>
    </location>
</feature>
<evidence type="ECO:0000313" key="12">
    <source>
        <dbReference type="EnsemblPlants" id="AUR62037825-RA:cds"/>
    </source>
</evidence>
<name>A0A803MZI5_CHEQI</name>
<dbReference type="GO" id="GO:0005737">
    <property type="term" value="C:cytoplasm"/>
    <property type="evidence" value="ECO:0007669"/>
    <property type="project" value="UniProtKB-SubCell"/>
</dbReference>
<keyword evidence="5" id="KW-0507">mRNA processing</keyword>
<sequence>MLPFTRHGSGGVIIALLGGPRPVAVVKAMVFWRATAIVKRQWPPESDASIPTEEDDVNAAVNDAFLPTNVDKFFFAAKGKSMPSEQNPSPNLNPNDLGCGKELKEDLNELDNNGGEGSSENMALSQCNEDVGGDDDELDVRNSIGKDCTLDFEAEEDEYDKVAVGSENVGQRLYMSDVTDYTSNINSYYELPETLKEAPRDPRANHMAAKLRLKEDAETARSFNSLHVSDQMEDDVSGAQNNVPEDGNLPKSILKRKDDQMDSKAGKRVRFEPICKRDDHSASEDSDIIVMSETSSVDYSSFKESSSQLHDSSLVPDYVRHPLRYTHYTFDSSDDMNEECNRQAYTDFLNMVKKSKSEPEEAPADLTKPVIFNPKKNDGVASLNTSKKTDHAMGEPVQKKSFPLIITAEDTEENEAAEMEVDEQETPVLKVGNGKRAARRYRSKIIEESKEHDS</sequence>
<dbReference type="PANTHER" id="PTHR13445">
    <property type="entry name" value="TUMOR SUPPRESSING SUBTRANSFERABLE CANDIDATE 4 TSSC4"/>
    <property type="match status" value="1"/>
</dbReference>
<comment type="function">
    <text evidence="10">Protein associated with the U5 snRNP, during its maturation and its post-splicing recycling and which is required for spliceosomal tri-snRNP complex assembly in the nucleus. Has a molecular sequestering activity and transiently hinders SNRNP200 binding sites for constitutive splicing factors that intervene later during the assembly of the spliceosome and splicing. Together with its molecular sequestering activity, may also function as a molecular adapter and placeholder, coordinating the assembly of the U5 snRNP and its association with the U4/U6 di-snRNP.</text>
</comment>
<dbReference type="EnsemblPlants" id="AUR62037825-RA">
    <property type="protein sequence ID" value="AUR62037825-RA:cds"/>
    <property type="gene ID" value="AUR62037825"/>
</dbReference>
<evidence type="ECO:0000256" key="7">
    <source>
        <dbReference type="ARBA" id="ARBA00023187"/>
    </source>
</evidence>
<feature type="region of interest" description="Disordered" evidence="11">
    <location>
        <begin position="231"/>
        <end position="266"/>
    </location>
</feature>
<reference evidence="12" key="1">
    <citation type="journal article" date="2017" name="Nature">
        <title>The genome of Chenopodium quinoa.</title>
        <authorList>
            <person name="Jarvis D.E."/>
            <person name="Ho Y.S."/>
            <person name="Lightfoot D.J."/>
            <person name="Schmoeckel S.M."/>
            <person name="Li B."/>
            <person name="Borm T.J.A."/>
            <person name="Ohyanagi H."/>
            <person name="Mineta K."/>
            <person name="Michell C.T."/>
            <person name="Saber N."/>
            <person name="Kharbatia N.M."/>
            <person name="Rupper R.R."/>
            <person name="Sharp A.R."/>
            <person name="Dally N."/>
            <person name="Boughton B.A."/>
            <person name="Woo Y.H."/>
            <person name="Gao G."/>
            <person name="Schijlen E.G.W.M."/>
            <person name="Guo X."/>
            <person name="Momin A.A."/>
            <person name="Negrao S."/>
            <person name="Al-Babili S."/>
            <person name="Gehring C."/>
            <person name="Roessner U."/>
            <person name="Jung C."/>
            <person name="Murphy K."/>
            <person name="Arold S.T."/>
            <person name="Gojobori T."/>
            <person name="van der Linden C.G."/>
            <person name="van Loo E.N."/>
            <person name="Jellen E.N."/>
            <person name="Maughan P.J."/>
            <person name="Tester M."/>
        </authorList>
    </citation>
    <scope>NUCLEOTIDE SEQUENCE [LARGE SCALE GENOMIC DNA]</scope>
    <source>
        <strain evidence="12">cv. PI 614886</strain>
    </source>
</reference>
<reference evidence="12" key="2">
    <citation type="submission" date="2021-03" db="UniProtKB">
        <authorList>
            <consortium name="EnsemblPlants"/>
        </authorList>
    </citation>
    <scope>IDENTIFICATION</scope>
</reference>
<feature type="compositionally biased region" description="Acidic residues" evidence="11">
    <location>
        <begin position="413"/>
        <end position="425"/>
    </location>
</feature>
<keyword evidence="4" id="KW-0963">Cytoplasm</keyword>
<comment type="similarity">
    <text evidence="3">Belongs to the TSSC4 family.</text>
</comment>
<evidence type="ECO:0000256" key="1">
    <source>
        <dbReference type="ARBA" id="ARBA00004123"/>
    </source>
</evidence>
<evidence type="ECO:0000256" key="11">
    <source>
        <dbReference type="SAM" id="MobiDB-lite"/>
    </source>
</evidence>
<dbReference type="GO" id="GO:0008380">
    <property type="term" value="P:RNA splicing"/>
    <property type="evidence" value="ECO:0007669"/>
    <property type="project" value="UniProtKB-KW"/>
</dbReference>
<dbReference type="Proteomes" id="UP000596660">
    <property type="component" value="Unplaced"/>
</dbReference>
<evidence type="ECO:0000256" key="9">
    <source>
        <dbReference type="ARBA" id="ARBA00035304"/>
    </source>
</evidence>
<evidence type="ECO:0000256" key="8">
    <source>
        <dbReference type="ARBA" id="ARBA00023242"/>
    </source>
</evidence>
<evidence type="ECO:0000256" key="4">
    <source>
        <dbReference type="ARBA" id="ARBA00022490"/>
    </source>
</evidence>
<evidence type="ECO:0000256" key="2">
    <source>
        <dbReference type="ARBA" id="ARBA00004496"/>
    </source>
</evidence>
<dbReference type="GO" id="GO:0005681">
    <property type="term" value="C:spliceosomal complex"/>
    <property type="evidence" value="ECO:0007669"/>
    <property type="project" value="UniProtKB-KW"/>
</dbReference>
<organism evidence="12 13">
    <name type="scientific">Chenopodium quinoa</name>
    <name type="common">Quinoa</name>
    <dbReference type="NCBI Taxonomy" id="63459"/>
    <lineage>
        <taxon>Eukaryota</taxon>
        <taxon>Viridiplantae</taxon>
        <taxon>Streptophyta</taxon>
        <taxon>Embryophyta</taxon>
        <taxon>Tracheophyta</taxon>
        <taxon>Spermatophyta</taxon>
        <taxon>Magnoliopsida</taxon>
        <taxon>eudicotyledons</taxon>
        <taxon>Gunneridae</taxon>
        <taxon>Pentapetalae</taxon>
        <taxon>Caryophyllales</taxon>
        <taxon>Chenopodiaceae</taxon>
        <taxon>Chenopodioideae</taxon>
        <taxon>Atripliceae</taxon>
        <taxon>Chenopodium</taxon>
    </lineage>
</organism>
<dbReference type="GO" id="GO:0006397">
    <property type="term" value="P:mRNA processing"/>
    <property type="evidence" value="ECO:0007669"/>
    <property type="project" value="UniProtKB-KW"/>
</dbReference>
<dbReference type="PANTHER" id="PTHR13445:SF3">
    <property type="entry name" value="U5 SMALL NUCLEAR RIBONUCLEOPROTEIN TSSC4"/>
    <property type="match status" value="1"/>
</dbReference>
<dbReference type="AlphaFoldDB" id="A0A803MZI5"/>
<feature type="compositionally biased region" description="Basic and acidic residues" evidence="11">
    <location>
        <begin position="255"/>
        <end position="266"/>
    </location>
</feature>
<keyword evidence="7" id="KW-0508">mRNA splicing</keyword>
<keyword evidence="6" id="KW-0747">Spliceosome</keyword>
<comment type="subcellular location">
    <subcellularLocation>
        <location evidence="2">Cytoplasm</location>
    </subcellularLocation>
    <subcellularLocation>
        <location evidence="1">Nucleus</location>
    </subcellularLocation>
</comment>
<dbReference type="Gramene" id="AUR62037825-RA">
    <property type="protein sequence ID" value="AUR62037825-RA:cds"/>
    <property type="gene ID" value="AUR62037825"/>
</dbReference>
<evidence type="ECO:0000256" key="6">
    <source>
        <dbReference type="ARBA" id="ARBA00022728"/>
    </source>
</evidence>
<evidence type="ECO:0000256" key="10">
    <source>
        <dbReference type="ARBA" id="ARBA00045970"/>
    </source>
</evidence>
<protein>
    <recommendedName>
        <fullName evidence="9">U5 small nuclear ribonucleoprotein TSSC4</fullName>
    </recommendedName>
</protein>